<dbReference type="OrthoDB" id="2157087at2"/>
<gene>
    <name evidence="2" type="ORF">SAMN04488102_11422</name>
</gene>
<evidence type="ECO:0000313" key="2">
    <source>
        <dbReference type="EMBL" id="SFC62584.1"/>
    </source>
</evidence>
<feature type="transmembrane region" description="Helical" evidence="1">
    <location>
        <begin position="108"/>
        <end position="130"/>
    </location>
</feature>
<dbReference type="AlphaFoldDB" id="A0A1I1KNT4"/>
<dbReference type="Proteomes" id="UP000199612">
    <property type="component" value="Unassembled WGS sequence"/>
</dbReference>
<evidence type="ECO:0000313" key="3">
    <source>
        <dbReference type="Proteomes" id="UP000199612"/>
    </source>
</evidence>
<keyword evidence="1" id="KW-1133">Transmembrane helix</keyword>
<evidence type="ECO:0000256" key="1">
    <source>
        <dbReference type="SAM" id="Phobius"/>
    </source>
</evidence>
<protein>
    <submittedName>
        <fullName evidence="2">Uncharacterized protein</fullName>
    </submittedName>
</protein>
<reference evidence="3" key="1">
    <citation type="submission" date="2016-10" db="EMBL/GenBank/DDBJ databases">
        <authorList>
            <person name="Varghese N."/>
            <person name="Submissions S."/>
        </authorList>
    </citation>
    <scope>NUCLEOTIDE SEQUENCE [LARGE SCALE GENOMIC DNA]</scope>
    <source>
        <strain evidence="3">DSM 23664</strain>
    </source>
</reference>
<keyword evidence="1" id="KW-0812">Transmembrane</keyword>
<feature type="transmembrane region" description="Helical" evidence="1">
    <location>
        <begin position="49"/>
        <end position="66"/>
    </location>
</feature>
<feature type="transmembrane region" description="Helical" evidence="1">
    <location>
        <begin position="78"/>
        <end position="96"/>
    </location>
</feature>
<name>A0A1I1KNT4_9LACT</name>
<organism evidence="2 3">
    <name type="scientific">Alkalibacterium subtropicum</name>
    <dbReference type="NCBI Taxonomy" id="753702"/>
    <lineage>
        <taxon>Bacteria</taxon>
        <taxon>Bacillati</taxon>
        <taxon>Bacillota</taxon>
        <taxon>Bacilli</taxon>
        <taxon>Lactobacillales</taxon>
        <taxon>Carnobacteriaceae</taxon>
        <taxon>Alkalibacterium</taxon>
    </lineage>
</organism>
<keyword evidence="3" id="KW-1185">Reference proteome</keyword>
<accession>A0A1I1KNT4</accession>
<keyword evidence="1" id="KW-0472">Membrane</keyword>
<dbReference type="STRING" id="753702.SAMN04488102_11422"/>
<proteinExistence type="predicted"/>
<dbReference type="EMBL" id="FOLT01000014">
    <property type="protein sequence ID" value="SFC62584.1"/>
    <property type="molecule type" value="Genomic_DNA"/>
</dbReference>
<dbReference type="RefSeq" id="WP_091531244.1">
    <property type="nucleotide sequence ID" value="NZ_FOLT01000014.1"/>
</dbReference>
<feature type="transmembrane region" description="Helical" evidence="1">
    <location>
        <begin position="15"/>
        <end position="37"/>
    </location>
</feature>
<sequence>MSNFDEYQKYMRYKYGYQAFSIVLVLTLLNFFMSLFYDFQWGETGELETMVIVLIAAMYSLIMYIYKGAYFTKKQNPQLNAVIFFILGLLNISNSLSPYSPIIVDGKITSNIIMPLNGAMFVFISAAYLLKLFVEKRQDKEDFDEE</sequence>